<dbReference type="EMBL" id="JABDTM020024010">
    <property type="protein sequence ID" value="KAH0814701.1"/>
    <property type="molecule type" value="Genomic_DNA"/>
</dbReference>
<evidence type="ECO:0000313" key="5">
    <source>
        <dbReference type="Proteomes" id="UP000719412"/>
    </source>
</evidence>
<dbReference type="GO" id="GO:0000149">
    <property type="term" value="F:SNARE binding"/>
    <property type="evidence" value="ECO:0007669"/>
    <property type="project" value="TreeGrafter"/>
</dbReference>
<dbReference type="GO" id="GO:0032991">
    <property type="term" value="C:protein-containing complex"/>
    <property type="evidence" value="ECO:0007669"/>
    <property type="project" value="UniProtKB-ARBA"/>
</dbReference>
<evidence type="ECO:0000256" key="2">
    <source>
        <dbReference type="SAM" id="Coils"/>
    </source>
</evidence>
<proteinExistence type="predicted"/>
<reference evidence="4" key="1">
    <citation type="journal article" date="2020" name="J Insects Food Feed">
        <title>The yellow mealworm (Tenebrio molitor) genome: a resource for the emerging insects as food and feed industry.</title>
        <authorList>
            <person name="Eriksson T."/>
            <person name="Andere A."/>
            <person name="Kelstrup H."/>
            <person name="Emery V."/>
            <person name="Picard C."/>
        </authorList>
    </citation>
    <scope>NUCLEOTIDE SEQUENCE</scope>
    <source>
        <strain evidence="4">Stoneville</strain>
        <tissue evidence="4">Whole head</tissue>
    </source>
</reference>
<dbReference type="Pfam" id="PF10186">
    <property type="entry name" value="ATG14"/>
    <property type="match status" value="1"/>
</dbReference>
<dbReference type="PANTHER" id="PTHR15157">
    <property type="entry name" value="UV RADIATION RESISTANCE-ASSOCIATED GENE PROTEIN"/>
    <property type="match status" value="1"/>
</dbReference>
<evidence type="ECO:0000313" key="4">
    <source>
        <dbReference type="EMBL" id="KAH0814701.1"/>
    </source>
</evidence>
<dbReference type="InterPro" id="IPR018791">
    <property type="entry name" value="UV_resistance/autophagy_Atg14"/>
</dbReference>
<gene>
    <name evidence="4" type="ORF">GEV33_008093</name>
</gene>
<feature type="region of interest" description="Disordered" evidence="3">
    <location>
        <begin position="246"/>
        <end position="265"/>
    </location>
</feature>
<sequence length="746" mass="85274">MNLPLSDSLLGRQRSRQWTPLVTQQVTISIICKRDNLSVRFKYRLRHVYQIFGLNFPHLPKKGAYYFTLHLTTMSAPFYTSEKLDSANPKWSELDRRNLSNLSTTAVVLRVWRHSCDAVDAIVSTWGVNLSGLVYLGNKIAEIQPAFFTPNTVIFNIRGGFFTSRQVVTEESGKSPPFVDNLNVKAVDGCKQVFRRTAVRAPKAEVRSSYNINKLRKLHSLQVTIRNKRLDVQVVREKIEVKCGLNNSDEANSPESPRASSPSNVRYAPQLLTMKSVNKMLEQKPTKMQRKEMEKMRNEIEIEQFKSKLLSQERDKKSALIRRFKNKLKDLAEDNERKNLELMDSYYRLSRETDKLKELKKNMVPTHDLLMTLYSQLYHRRRQLLQQLLFIYPIQQMTEKKYTIQGIYVPNSDILSDCSDTGISVALGYITHVLLMCSTFLQVPLRYSMTHYGSRSYITDHVSPNLPERERDFPLFTKGKEKIQFTYAVYLLNKNIAQLRWLFFMHTPDLKATLPNLLTFLEGRDCKETLPLVTCSLGLRPEAESVRVEETVKLSEERYQELPKKYKMYRSSECGPGLSEILAIPEAFMNKQITSDSFKSFAASKQSADQSSASIVIKEGVVDEDNKNCDNGEEVIEQGTDLLDPSVDLAEMEADRTGGQEEKQEATLEKSVPKLDDGQSELLEKWMKNGTSSECCSNDGSLVQTCEKFAEISVSAVQTLDSPLMARTDALLNTKSFNLVKPKPNL</sequence>
<feature type="coiled-coil region" evidence="2">
    <location>
        <begin position="288"/>
        <end position="341"/>
    </location>
</feature>
<organism evidence="4 5">
    <name type="scientific">Tenebrio molitor</name>
    <name type="common">Yellow mealworm beetle</name>
    <dbReference type="NCBI Taxonomy" id="7067"/>
    <lineage>
        <taxon>Eukaryota</taxon>
        <taxon>Metazoa</taxon>
        <taxon>Ecdysozoa</taxon>
        <taxon>Arthropoda</taxon>
        <taxon>Hexapoda</taxon>
        <taxon>Insecta</taxon>
        <taxon>Pterygota</taxon>
        <taxon>Neoptera</taxon>
        <taxon>Endopterygota</taxon>
        <taxon>Coleoptera</taxon>
        <taxon>Polyphaga</taxon>
        <taxon>Cucujiformia</taxon>
        <taxon>Tenebrionidae</taxon>
        <taxon>Tenebrio</taxon>
    </lineage>
</organism>
<keyword evidence="1 2" id="KW-0175">Coiled coil</keyword>
<accession>A0A8J6LIB4</accession>
<comment type="caution">
    <text evidence="4">The sequence shown here is derived from an EMBL/GenBank/DDBJ whole genome shotgun (WGS) entry which is preliminary data.</text>
</comment>
<protein>
    <recommendedName>
        <fullName evidence="6">UV radiation resistance-associated gene protein</fullName>
    </recommendedName>
</protein>
<dbReference type="AlphaFoldDB" id="A0A8J6LIB4"/>
<dbReference type="PANTHER" id="PTHR15157:SF5">
    <property type="entry name" value="UV RADIATION RESISTANCE-ASSOCIATED GENE PROTEIN"/>
    <property type="match status" value="1"/>
</dbReference>
<feature type="compositionally biased region" description="Polar residues" evidence="3">
    <location>
        <begin position="246"/>
        <end position="264"/>
    </location>
</feature>
<evidence type="ECO:0000256" key="3">
    <source>
        <dbReference type="SAM" id="MobiDB-lite"/>
    </source>
</evidence>
<dbReference type="GO" id="GO:0005768">
    <property type="term" value="C:endosome"/>
    <property type="evidence" value="ECO:0007669"/>
    <property type="project" value="TreeGrafter"/>
</dbReference>
<dbReference type="Proteomes" id="UP000719412">
    <property type="component" value="Unassembled WGS sequence"/>
</dbReference>
<reference evidence="4" key="2">
    <citation type="submission" date="2021-08" db="EMBL/GenBank/DDBJ databases">
        <authorList>
            <person name="Eriksson T."/>
        </authorList>
    </citation>
    <scope>NUCLEOTIDE SEQUENCE</scope>
    <source>
        <strain evidence="4">Stoneville</strain>
        <tissue evidence="4">Whole head</tissue>
    </source>
</reference>
<evidence type="ECO:0008006" key="6">
    <source>
        <dbReference type="Google" id="ProtNLM"/>
    </source>
</evidence>
<dbReference type="GO" id="GO:0000323">
    <property type="term" value="C:lytic vacuole"/>
    <property type="evidence" value="ECO:0007669"/>
    <property type="project" value="TreeGrafter"/>
</dbReference>
<evidence type="ECO:0000256" key="1">
    <source>
        <dbReference type="ARBA" id="ARBA00023054"/>
    </source>
</evidence>
<name>A0A8J6LIB4_TENMO</name>
<dbReference type="GO" id="GO:0035493">
    <property type="term" value="P:SNARE complex assembly"/>
    <property type="evidence" value="ECO:0007669"/>
    <property type="project" value="TreeGrafter"/>
</dbReference>
<keyword evidence="5" id="KW-1185">Reference proteome</keyword>